<accession>A0AAP0Q051</accession>
<reference evidence="1 2" key="1">
    <citation type="submission" date="2024-01" db="EMBL/GenBank/DDBJ databases">
        <title>Genome assemblies of Stephania.</title>
        <authorList>
            <person name="Yang L."/>
        </authorList>
    </citation>
    <scope>NUCLEOTIDE SEQUENCE [LARGE SCALE GENOMIC DNA]</scope>
    <source>
        <strain evidence="1">JXDWG</strain>
        <tissue evidence="1">Leaf</tissue>
    </source>
</reference>
<dbReference type="AlphaFoldDB" id="A0AAP0Q051"/>
<comment type="caution">
    <text evidence="1">The sequence shown here is derived from an EMBL/GenBank/DDBJ whole genome shotgun (WGS) entry which is preliminary data.</text>
</comment>
<dbReference type="EMBL" id="JBBNAG010000002">
    <property type="protein sequence ID" value="KAK9158906.1"/>
    <property type="molecule type" value="Genomic_DNA"/>
</dbReference>
<dbReference type="Proteomes" id="UP001419268">
    <property type="component" value="Unassembled WGS sequence"/>
</dbReference>
<gene>
    <name evidence="1" type="ORF">Scep_005480</name>
</gene>
<name>A0AAP0Q051_9MAGN</name>
<sequence length="88" mass="9800">MHQYLYNYASIFVYVDIIKPASRGAHERPTTTLGMTSLCHPSNGVETRDPNITQEVYNIIDSPISTKPNPRSSNFKAPLLSCLATLMT</sequence>
<keyword evidence="2" id="KW-1185">Reference proteome</keyword>
<protein>
    <submittedName>
        <fullName evidence="1">Uncharacterized protein</fullName>
    </submittedName>
</protein>
<evidence type="ECO:0000313" key="1">
    <source>
        <dbReference type="EMBL" id="KAK9158906.1"/>
    </source>
</evidence>
<proteinExistence type="predicted"/>
<organism evidence="1 2">
    <name type="scientific">Stephania cephalantha</name>
    <dbReference type="NCBI Taxonomy" id="152367"/>
    <lineage>
        <taxon>Eukaryota</taxon>
        <taxon>Viridiplantae</taxon>
        <taxon>Streptophyta</taxon>
        <taxon>Embryophyta</taxon>
        <taxon>Tracheophyta</taxon>
        <taxon>Spermatophyta</taxon>
        <taxon>Magnoliopsida</taxon>
        <taxon>Ranunculales</taxon>
        <taxon>Menispermaceae</taxon>
        <taxon>Menispermoideae</taxon>
        <taxon>Cissampelideae</taxon>
        <taxon>Stephania</taxon>
    </lineage>
</organism>
<evidence type="ECO:0000313" key="2">
    <source>
        <dbReference type="Proteomes" id="UP001419268"/>
    </source>
</evidence>